<protein>
    <submittedName>
        <fullName evidence="1">Uncharacterized protein</fullName>
    </submittedName>
</protein>
<name>A0ACC1QRL5_9HYPO</name>
<dbReference type="EMBL" id="JANAKD010000694">
    <property type="protein sequence ID" value="KAJ3490330.1"/>
    <property type="molecule type" value="Genomic_DNA"/>
</dbReference>
<keyword evidence="2" id="KW-1185">Reference proteome</keyword>
<evidence type="ECO:0000313" key="1">
    <source>
        <dbReference type="EMBL" id="KAJ3490330.1"/>
    </source>
</evidence>
<sequence length="436" mass="48402">MCTIEVRARSSSSLRQPRDKSWDDQYCPGTSPPYPISLREILATKVLSANPPIFVAPFNSHSFDSPIEHICEKSATATVRCRAFECGLATTEVVSTVIDAISDLATNYRAGDEIVVIGYSRGSYSGRSFIGFLDRVGLPKDGDRHVLLDLYDKYTSGKLLKRDFASHLRKKHHCVHVNIKTLLCIDTVGALGIPQTGIFGFLRMLPPLITKQQFMETNAASNVQVLLHVLALHESRSPFQPTLMHIDETSSQILHQLWFLGSHGDVANDDETGCISDIVLAWCLANLEIYAGITFDESKLSVRFPRMGTDSPISNDRSDGLAWLHDPIRDPVKGLWRLMGRKTRVPNHAVPLGKRTNESVHITARLRGYGSSRGEPAVPEHRLEARGNAFIWRKQEVPFQSNGEESPALLEAAMSRREAHLLGLSVESDMHTLGSN</sequence>
<reference evidence="1" key="1">
    <citation type="submission" date="2022-07" db="EMBL/GenBank/DDBJ databases">
        <title>Genome Sequence of Lecanicillium saksenae.</title>
        <authorList>
            <person name="Buettner E."/>
        </authorList>
    </citation>
    <scope>NUCLEOTIDE SEQUENCE</scope>
    <source>
        <strain evidence="1">VT-O1</strain>
    </source>
</reference>
<dbReference type="Proteomes" id="UP001148737">
    <property type="component" value="Unassembled WGS sequence"/>
</dbReference>
<gene>
    <name evidence="1" type="ORF">NLG97_g5804</name>
</gene>
<evidence type="ECO:0000313" key="2">
    <source>
        <dbReference type="Proteomes" id="UP001148737"/>
    </source>
</evidence>
<comment type="caution">
    <text evidence="1">The sequence shown here is derived from an EMBL/GenBank/DDBJ whole genome shotgun (WGS) entry which is preliminary data.</text>
</comment>
<proteinExistence type="predicted"/>
<organism evidence="1 2">
    <name type="scientific">Lecanicillium saksenae</name>
    <dbReference type="NCBI Taxonomy" id="468837"/>
    <lineage>
        <taxon>Eukaryota</taxon>
        <taxon>Fungi</taxon>
        <taxon>Dikarya</taxon>
        <taxon>Ascomycota</taxon>
        <taxon>Pezizomycotina</taxon>
        <taxon>Sordariomycetes</taxon>
        <taxon>Hypocreomycetidae</taxon>
        <taxon>Hypocreales</taxon>
        <taxon>Cordycipitaceae</taxon>
        <taxon>Lecanicillium</taxon>
    </lineage>
</organism>
<accession>A0ACC1QRL5</accession>